<accession>A0AAQ4EC35</accession>
<keyword evidence="3" id="KW-1185">Reference proteome</keyword>
<evidence type="ECO:0000313" key="3">
    <source>
        <dbReference type="Proteomes" id="UP001321473"/>
    </source>
</evidence>
<reference evidence="2 3" key="1">
    <citation type="journal article" date="2023" name="Arcadia Sci">
        <title>De novo assembly of a long-read Amblyomma americanum tick genome.</title>
        <authorList>
            <person name="Chou S."/>
            <person name="Poskanzer K.E."/>
            <person name="Rollins M."/>
            <person name="Thuy-Boun P.S."/>
        </authorList>
    </citation>
    <scope>NUCLEOTIDE SEQUENCE [LARGE SCALE GENOMIC DNA]</scope>
    <source>
        <strain evidence="2">F_SG_1</strain>
        <tissue evidence="2">Salivary glands</tissue>
    </source>
</reference>
<dbReference type="AlphaFoldDB" id="A0AAQ4EC35"/>
<feature type="compositionally biased region" description="Basic and acidic residues" evidence="1">
    <location>
        <begin position="1"/>
        <end position="12"/>
    </location>
</feature>
<evidence type="ECO:0000256" key="1">
    <source>
        <dbReference type="SAM" id="MobiDB-lite"/>
    </source>
</evidence>
<comment type="caution">
    <text evidence="2">The sequence shown here is derived from an EMBL/GenBank/DDBJ whole genome shotgun (WGS) entry which is preliminary data.</text>
</comment>
<dbReference type="Proteomes" id="UP001321473">
    <property type="component" value="Unassembled WGS sequence"/>
</dbReference>
<evidence type="ECO:0000313" key="2">
    <source>
        <dbReference type="EMBL" id="KAK8772321.1"/>
    </source>
</evidence>
<organism evidence="2 3">
    <name type="scientific">Amblyomma americanum</name>
    <name type="common">Lone star tick</name>
    <dbReference type="NCBI Taxonomy" id="6943"/>
    <lineage>
        <taxon>Eukaryota</taxon>
        <taxon>Metazoa</taxon>
        <taxon>Ecdysozoa</taxon>
        <taxon>Arthropoda</taxon>
        <taxon>Chelicerata</taxon>
        <taxon>Arachnida</taxon>
        <taxon>Acari</taxon>
        <taxon>Parasitiformes</taxon>
        <taxon>Ixodida</taxon>
        <taxon>Ixodoidea</taxon>
        <taxon>Ixodidae</taxon>
        <taxon>Amblyomminae</taxon>
        <taxon>Amblyomma</taxon>
    </lineage>
</organism>
<proteinExistence type="predicted"/>
<protein>
    <submittedName>
        <fullName evidence="2">Uncharacterized protein</fullName>
    </submittedName>
</protein>
<feature type="region of interest" description="Disordered" evidence="1">
    <location>
        <begin position="1"/>
        <end position="24"/>
    </location>
</feature>
<gene>
    <name evidence="2" type="ORF">V5799_024434</name>
</gene>
<name>A0AAQ4EC35_AMBAM</name>
<sequence>MSGHLDTTERSFHAGQRTPQDTYEGRMGADCPGFCLALAVSKLLGSVRREARGHHVPSHFREQVLQLQGKTAHDQ</sequence>
<dbReference type="EMBL" id="JARKHS020018467">
    <property type="protein sequence ID" value="KAK8772321.1"/>
    <property type="molecule type" value="Genomic_DNA"/>
</dbReference>